<dbReference type="Gene3D" id="3.40.190.290">
    <property type="match status" value="1"/>
</dbReference>
<evidence type="ECO:0000313" key="6">
    <source>
        <dbReference type="EMBL" id="MBA4610813.1"/>
    </source>
</evidence>
<dbReference type="PANTHER" id="PTHR30419">
    <property type="entry name" value="HTH-TYPE TRANSCRIPTIONAL REGULATOR YBHD"/>
    <property type="match status" value="1"/>
</dbReference>
<dbReference type="Pfam" id="PF03466">
    <property type="entry name" value="LysR_substrate"/>
    <property type="match status" value="1"/>
</dbReference>
<dbReference type="InterPro" id="IPR036390">
    <property type="entry name" value="WH_DNA-bd_sf"/>
</dbReference>
<keyword evidence="7" id="KW-1185">Reference proteome</keyword>
<dbReference type="RefSeq" id="WP_181759015.1">
    <property type="nucleotide sequence ID" value="NZ_BMCR01000004.1"/>
</dbReference>
<dbReference type="Pfam" id="PF00126">
    <property type="entry name" value="HTH_1"/>
    <property type="match status" value="1"/>
</dbReference>
<evidence type="ECO:0000256" key="3">
    <source>
        <dbReference type="ARBA" id="ARBA00023125"/>
    </source>
</evidence>
<dbReference type="SUPFAM" id="SSF53850">
    <property type="entry name" value="Periplasmic binding protein-like II"/>
    <property type="match status" value="1"/>
</dbReference>
<sequence length="308" mass="33354">MSNLPPIDLADLRVLVSLAAERHFAKAARACNMSQPALSARIRRMEEAFAAPLVERGQRFVGFTEAGERVLIRARRVLADLDGLRQDVAGGASLTGRLRLGVVPTATPLAGRLAAMLAERYPGIQTMCASLTSRAIEDGLADFTLDAGLTYLGNEPLSQVETLPLLRETYCLVGPDHLLATADDPVPWNALDQWPLALLTPDMQNRRILDIAFSKAGITPKIAFESNSFLSILSRAGVGAKRAQTVAILPRLIVDMLGVAPLAVRPLAPHPSRPRIGLVVPQRQPVPPFAEAIWQVAREVREPHDNLA</sequence>
<dbReference type="FunFam" id="1.10.10.10:FF:000001">
    <property type="entry name" value="LysR family transcriptional regulator"/>
    <property type="match status" value="1"/>
</dbReference>
<evidence type="ECO:0000256" key="4">
    <source>
        <dbReference type="ARBA" id="ARBA00023163"/>
    </source>
</evidence>
<keyword evidence="4" id="KW-0804">Transcription</keyword>
<dbReference type="GO" id="GO:0005829">
    <property type="term" value="C:cytosol"/>
    <property type="evidence" value="ECO:0007669"/>
    <property type="project" value="TreeGrafter"/>
</dbReference>
<dbReference type="InterPro" id="IPR050950">
    <property type="entry name" value="HTH-type_LysR_regulators"/>
</dbReference>
<dbReference type="EMBL" id="JACEON010000003">
    <property type="protein sequence ID" value="MBA4610813.1"/>
    <property type="molecule type" value="Genomic_DNA"/>
</dbReference>
<dbReference type="Proteomes" id="UP000559404">
    <property type="component" value="Unassembled WGS sequence"/>
</dbReference>
<dbReference type="PRINTS" id="PR00039">
    <property type="entry name" value="HTHLYSR"/>
</dbReference>
<protein>
    <submittedName>
        <fullName evidence="6">LysR family transcriptional regulator</fullName>
    </submittedName>
</protein>
<feature type="domain" description="HTH lysR-type" evidence="5">
    <location>
        <begin position="7"/>
        <end position="64"/>
    </location>
</feature>
<dbReference type="GO" id="GO:0003700">
    <property type="term" value="F:DNA-binding transcription factor activity"/>
    <property type="evidence" value="ECO:0007669"/>
    <property type="project" value="InterPro"/>
</dbReference>
<dbReference type="PROSITE" id="PS50931">
    <property type="entry name" value="HTH_LYSR"/>
    <property type="match status" value="1"/>
</dbReference>
<accession>A0A838XV02</accession>
<evidence type="ECO:0000259" key="5">
    <source>
        <dbReference type="PROSITE" id="PS50931"/>
    </source>
</evidence>
<dbReference type="AlphaFoldDB" id="A0A838XV02"/>
<gene>
    <name evidence="6" type="ORF">H1W37_04070</name>
</gene>
<dbReference type="SUPFAM" id="SSF46785">
    <property type="entry name" value="Winged helix' DNA-binding domain"/>
    <property type="match status" value="1"/>
</dbReference>
<dbReference type="Gene3D" id="1.10.10.10">
    <property type="entry name" value="Winged helix-like DNA-binding domain superfamily/Winged helix DNA-binding domain"/>
    <property type="match status" value="1"/>
</dbReference>
<proteinExistence type="inferred from homology"/>
<dbReference type="InterPro" id="IPR005119">
    <property type="entry name" value="LysR_subst-bd"/>
</dbReference>
<keyword evidence="2" id="KW-0805">Transcription regulation</keyword>
<evidence type="ECO:0000256" key="1">
    <source>
        <dbReference type="ARBA" id="ARBA00009437"/>
    </source>
</evidence>
<dbReference type="InterPro" id="IPR036388">
    <property type="entry name" value="WH-like_DNA-bd_sf"/>
</dbReference>
<evidence type="ECO:0000313" key="7">
    <source>
        <dbReference type="Proteomes" id="UP000559404"/>
    </source>
</evidence>
<organism evidence="6 7">
    <name type="scientific">Stappia taiwanensis</name>
    <dbReference type="NCBI Taxonomy" id="992267"/>
    <lineage>
        <taxon>Bacteria</taxon>
        <taxon>Pseudomonadati</taxon>
        <taxon>Pseudomonadota</taxon>
        <taxon>Alphaproteobacteria</taxon>
        <taxon>Hyphomicrobiales</taxon>
        <taxon>Stappiaceae</taxon>
        <taxon>Stappia</taxon>
    </lineage>
</organism>
<comment type="similarity">
    <text evidence="1">Belongs to the LysR transcriptional regulatory family.</text>
</comment>
<dbReference type="CDD" id="cd05466">
    <property type="entry name" value="PBP2_LTTR_substrate"/>
    <property type="match status" value="1"/>
</dbReference>
<keyword evidence="3" id="KW-0238">DNA-binding</keyword>
<dbReference type="GO" id="GO:0003677">
    <property type="term" value="F:DNA binding"/>
    <property type="evidence" value="ECO:0007669"/>
    <property type="project" value="UniProtKB-KW"/>
</dbReference>
<reference evidence="6 7" key="1">
    <citation type="submission" date="2020-07" db="EMBL/GenBank/DDBJ databases">
        <authorList>
            <person name="Li M."/>
        </authorList>
    </citation>
    <scope>NUCLEOTIDE SEQUENCE [LARGE SCALE GENOMIC DNA]</scope>
    <source>
        <strain evidence="6 7">DSM 23284</strain>
    </source>
</reference>
<evidence type="ECO:0000256" key="2">
    <source>
        <dbReference type="ARBA" id="ARBA00023015"/>
    </source>
</evidence>
<reference evidence="6 7" key="2">
    <citation type="submission" date="2020-08" db="EMBL/GenBank/DDBJ databases">
        <title>Stappia taiwanensis sp. nov., isolated from a coastal thermal spring.</title>
        <authorList>
            <person name="Kampfer P."/>
        </authorList>
    </citation>
    <scope>NUCLEOTIDE SEQUENCE [LARGE SCALE GENOMIC DNA]</scope>
    <source>
        <strain evidence="6 7">DSM 23284</strain>
    </source>
</reference>
<dbReference type="PANTHER" id="PTHR30419:SF31">
    <property type="entry name" value="BLR3139 PROTEIN"/>
    <property type="match status" value="1"/>
</dbReference>
<comment type="caution">
    <text evidence="6">The sequence shown here is derived from an EMBL/GenBank/DDBJ whole genome shotgun (WGS) entry which is preliminary data.</text>
</comment>
<name>A0A838XV02_9HYPH</name>
<dbReference type="InterPro" id="IPR000847">
    <property type="entry name" value="LysR_HTH_N"/>
</dbReference>